<feature type="transmembrane region" description="Helical" evidence="5">
    <location>
        <begin position="198"/>
        <end position="216"/>
    </location>
</feature>
<keyword evidence="4 5" id="KW-0472">Membrane</keyword>
<dbReference type="Pfam" id="PF04588">
    <property type="entry name" value="HIG_1_N"/>
    <property type="match status" value="1"/>
</dbReference>
<dbReference type="GeneID" id="64597194"/>
<organism evidence="7 8">
    <name type="scientific">Suillus plorans</name>
    <dbReference type="NCBI Taxonomy" id="116603"/>
    <lineage>
        <taxon>Eukaryota</taxon>
        <taxon>Fungi</taxon>
        <taxon>Dikarya</taxon>
        <taxon>Basidiomycota</taxon>
        <taxon>Agaricomycotina</taxon>
        <taxon>Agaricomycetes</taxon>
        <taxon>Agaricomycetidae</taxon>
        <taxon>Boletales</taxon>
        <taxon>Suillineae</taxon>
        <taxon>Suillaceae</taxon>
        <taxon>Suillus</taxon>
    </lineage>
</organism>
<dbReference type="GO" id="GO:0033617">
    <property type="term" value="P:mitochondrial respiratory chain complex IV assembly"/>
    <property type="evidence" value="ECO:0007669"/>
    <property type="project" value="TreeGrafter"/>
</dbReference>
<keyword evidence="3 5" id="KW-1133">Transmembrane helix</keyword>
<evidence type="ECO:0000313" key="7">
    <source>
        <dbReference type="EMBL" id="KAG1791243.1"/>
    </source>
</evidence>
<evidence type="ECO:0000259" key="6">
    <source>
        <dbReference type="PROSITE" id="PS51503"/>
    </source>
</evidence>
<evidence type="ECO:0000256" key="3">
    <source>
        <dbReference type="ARBA" id="ARBA00022989"/>
    </source>
</evidence>
<dbReference type="InterPro" id="IPR007667">
    <property type="entry name" value="Hypoxia_induced_domain"/>
</dbReference>
<dbReference type="OrthoDB" id="1915122at2759"/>
<dbReference type="PANTHER" id="PTHR28018">
    <property type="entry name" value="RESPIRATORY SUPERCOMPLEX FACTOR 2, MITOCHONDRIAL"/>
    <property type="match status" value="1"/>
</dbReference>
<evidence type="ECO:0000313" key="8">
    <source>
        <dbReference type="Proteomes" id="UP000719766"/>
    </source>
</evidence>
<feature type="transmembrane region" description="Helical" evidence="5">
    <location>
        <begin position="163"/>
        <end position="182"/>
    </location>
</feature>
<name>A0A9P7DG55_9AGAM</name>
<accession>A0A9P7DG55</accession>
<gene>
    <name evidence="7" type="ORF">HD556DRAFT_1386887</name>
</gene>
<keyword evidence="8" id="KW-1185">Reference proteome</keyword>
<feature type="domain" description="HIG1" evidence="6">
    <location>
        <begin position="135"/>
        <end position="226"/>
    </location>
</feature>
<dbReference type="InterPro" id="IPR040153">
    <property type="entry name" value="Rcf2"/>
</dbReference>
<dbReference type="EMBL" id="JABBWE010000044">
    <property type="protein sequence ID" value="KAG1791243.1"/>
    <property type="molecule type" value="Genomic_DNA"/>
</dbReference>
<comment type="subcellular location">
    <subcellularLocation>
        <location evidence="1">Mitochondrion</location>
    </subcellularLocation>
</comment>
<dbReference type="RefSeq" id="XP_041158128.1">
    <property type="nucleotide sequence ID" value="XM_041303430.1"/>
</dbReference>
<sequence length="260" mass="29052">MTQSRLPVSFRTQVQVSTPGRLPPIGRHRRERQQEQALIPHTNTTMKILTQEEIDGHTNASIRGATEGALLSAAVAIPGSLLLNRRWASYRALPLPLKVMGTVMVIAPCISIQGERRGLEFDRAHWTGAGKMELDREAAVEEARWQALTMKEKIGDWATRHQYSIILGSWVLSVAVAGTIISRDRHQTLPQKIVQVRMWAQGLTIGVLIGAGILTHNQRQAALQRRPVDHSWQALLTEQAREKEEQTRAHLNAPNASYPL</sequence>
<dbReference type="PROSITE" id="PS51503">
    <property type="entry name" value="HIG1"/>
    <property type="match status" value="1"/>
</dbReference>
<dbReference type="Proteomes" id="UP000719766">
    <property type="component" value="Unassembled WGS sequence"/>
</dbReference>
<dbReference type="GO" id="GO:0005739">
    <property type="term" value="C:mitochondrion"/>
    <property type="evidence" value="ECO:0007669"/>
    <property type="project" value="UniProtKB-SubCell"/>
</dbReference>
<protein>
    <recommendedName>
        <fullName evidence="6">HIG1 domain-containing protein</fullName>
    </recommendedName>
</protein>
<reference evidence="7" key="1">
    <citation type="journal article" date="2020" name="New Phytol.">
        <title>Comparative genomics reveals dynamic genome evolution in host specialist ectomycorrhizal fungi.</title>
        <authorList>
            <person name="Lofgren L.A."/>
            <person name="Nguyen N.H."/>
            <person name="Vilgalys R."/>
            <person name="Ruytinx J."/>
            <person name="Liao H.L."/>
            <person name="Branco S."/>
            <person name="Kuo A."/>
            <person name="LaButti K."/>
            <person name="Lipzen A."/>
            <person name="Andreopoulos W."/>
            <person name="Pangilinan J."/>
            <person name="Riley R."/>
            <person name="Hundley H."/>
            <person name="Na H."/>
            <person name="Barry K."/>
            <person name="Grigoriev I.V."/>
            <person name="Stajich J.E."/>
            <person name="Kennedy P.G."/>
        </authorList>
    </citation>
    <scope>NUCLEOTIDE SEQUENCE</scope>
    <source>
        <strain evidence="7">S12</strain>
    </source>
</reference>
<dbReference type="AlphaFoldDB" id="A0A9P7DG55"/>
<proteinExistence type="predicted"/>
<keyword evidence="2 5" id="KW-0812">Transmembrane</keyword>
<evidence type="ECO:0000256" key="5">
    <source>
        <dbReference type="SAM" id="Phobius"/>
    </source>
</evidence>
<evidence type="ECO:0000256" key="2">
    <source>
        <dbReference type="ARBA" id="ARBA00022692"/>
    </source>
</evidence>
<evidence type="ECO:0000256" key="4">
    <source>
        <dbReference type="ARBA" id="ARBA00023136"/>
    </source>
</evidence>
<comment type="caution">
    <text evidence="7">The sequence shown here is derived from an EMBL/GenBank/DDBJ whole genome shotgun (WGS) entry which is preliminary data.</text>
</comment>
<evidence type="ECO:0000256" key="1">
    <source>
        <dbReference type="ARBA" id="ARBA00004173"/>
    </source>
</evidence>
<dbReference type="PANTHER" id="PTHR28018:SF3">
    <property type="entry name" value="RESPIRATORY SUPERCOMPLEX FACTOR 2, MITOCHONDRIAL"/>
    <property type="match status" value="1"/>
</dbReference>